<dbReference type="GeneID" id="14905275"/>
<dbReference type="InterPro" id="IPR011990">
    <property type="entry name" value="TPR-like_helical_dom_sf"/>
</dbReference>
<dbReference type="InParanoid" id="G0R025"/>
<evidence type="ECO:0000256" key="2">
    <source>
        <dbReference type="ARBA" id="ARBA00022803"/>
    </source>
</evidence>
<dbReference type="Gene3D" id="1.25.40.10">
    <property type="entry name" value="Tetratricopeptide repeat domain"/>
    <property type="match status" value="3"/>
</dbReference>
<dbReference type="OMA" id="QKTEYVA"/>
<evidence type="ECO:0000256" key="1">
    <source>
        <dbReference type="ARBA" id="ARBA00022737"/>
    </source>
</evidence>
<dbReference type="STRING" id="857967.G0R025"/>
<dbReference type="PROSITE" id="PS50005">
    <property type="entry name" value="TPR"/>
    <property type="match status" value="1"/>
</dbReference>
<protein>
    <recommendedName>
        <fullName evidence="6">Tetratricopeptide repeat protein</fullName>
    </recommendedName>
</protein>
<evidence type="ECO:0008006" key="6">
    <source>
        <dbReference type="Google" id="ProtNLM"/>
    </source>
</evidence>
<dbReference type="EMBL" id="GL984175">
    <property type="protein sequence ID" value="EGR29183.1"/>
    <property type="molecule type" value="Genomic_DNA"/>
</dbReference>
<gene>
    <name evidence="4" type="ORF">IMG5_161330</name>
</gene>
<proteinExistence type="predicted"/>
<sequence length="345" mass="40245">MHQLALAKILVFTHEKSQFLLVEAHTKLGIAYLDFKCYEQAIDHLTTALKKNGTLFSEIKESKLYHSTILTYLGKCYLYIQSYDDSLELLIKANEIQVQINGENDVSCIQTLTYISNCYSKLKDYDRALEYLKRILNISESKYGYKSEQSAVAYIDIAKIYELQNSIIEAIEFQQKAIEILEEIDYINVKIEFLAEQYQVLSKYQEKANKIDQQLYSLQKIIELYQEIYGSNDKKIMKIKKQISSIHLKNQNHEEALDILEEIEEIESKTHGENSIQVAKILRLIGTIKILTKNYFDAQKCLCKSMKIFDENGMKKFVIEIKEKLKLAKDMKDKKGVLKQNTEDY</sequence>
<evidence type="ECO:0000256" key="3">
    <source>
        <dbReference type="PROSITE-ProRule" id="PRU00339"/>
    </source>
</evidence>
<dbReference type="PANTHER" id="PTHR45641:SF19">
    <property type="entry name" value="NEPHROCYSTIN-3"/>
    <property type="match status" value="1"/>
</dbReference>
<dbReference type="Pfam" id="PF13424">
    <property type="entry name" value="TPR_12"/>
    <property type="match status" value="2"/>
</dbReference>
<dbReference type="SMART" id="SM00028">
    <property type="entry name" value="TPR"/>
    <property type="match status" value="6"/>
</dbReference>
<feature type="repeat" description="TPR" evidence="3">
    <location>
        <begin position="109"/>
        <end position="142"/>
    </location>
</feature>
<keyword evidence="2 3" id="KW-0802">TPR repeat</keyword>
<dbReference type="RefSeq" id="XP_004030419.1">
    <property type="nucleotide sequence ID" value="XM_004030371.1"/>
</dbReference>
<keyword evidence="1" id="KW-0677">Repeat</keyword>
<accession>G0R025</accession>
<organism evidence="4 5">
    <name type="scientific">Ichthyophthirius multifiliis</name>
    <name type="common">White spot disease agent</name>
    <name type="synonym">Ich</name>
    <dbReference type="NCBI Taxonomy" id="5932"/>
    <lineage>
        <taxon>Eukaryota</taxon>
        <taxon>Sar</taxon>
        <taxon>Alveolata</taxon>
        <taxon>Ciliophora</taxon>
        <taxon>Intramacronucleata</taxon>
        <taxon>Oligohymenophorea</taxon>
        <taxon>Hymenostomatida</taxon>
        <taxon>Ophryoglenina</taxon>
        <taxon>Ichthyophthirius</taxon>
    </lineage>
</organism>
<reference evidence="4 5" key="1">
    <citation type="submission" date="2011-07" db="EMBL/GenBank/DDBJ databases">
        <authorList>
            <person name="Coyne R."/>
            <person name="Brami D."/>
            <person name="Johnson J."/>
            <person name="Hostetler J."/>
            <person name="Hannick L."/>
            <person name="Clark T."/>
            <person name="Cassidy-Hanley D."/>
            <person name="Inman J."/>
        </authorList>
    </citation>
    <scope>NUCLEOTIDE SEQUENCE [LARGE SCALE GENOMIC DNA]</scope>
    <source>
        <strain evidence="4 5">G5</strain>
    </source>
</reference>
<evidence type="ECO:0000313" key="4">
    <source>
        <dbReference type="EMBL" id="EGR29183.1"/>
    </source>
</evidence>
<dbReference type="SUPFAM" id="SSF48452">
    <property type="entry name" value="TPR-like"/>
    <property type="match status" value="1"/>
</dbReference>
<dbReference type="AlphaFoldDB" id="G0R025"/>
<dbReference type="PANTHER" id="PTHR45641">
    <property type="entry name" value="TETRATRICOPEPTIDE REPEAT PROTEIN (AFU_ORTHOLOGUE AFUA_6G03870)"/>
    <property type="match status" value="1"/>
</dbReference>
<dbReference type="eggNOG" id="ENOG502SCMI">
    <property type="taxonomic scope" value="Eukaryota"/>
</dbReference>
<dbReference type="OrthoDB" id="626167at2759"/>
<evidence type="ECO:0000313" key="5">
    <source>
        <dbReference type="Proteomes" id="UP000008983"/>
    </source>
</evidence>
<dbReference type="InterPro" id="IPR019734">
    <property type="entry name" value="TPR_rpt"/>
</dbReference>
<keyword evidence="5" id="KW-1185">Reference proteome</keyword>
<name>G0R025_ICHMU</name>
<dbReference type="Proteomes" id="UP000008983">
    <property type="component" value="Unassembled WGS sequence"/>
</dbReference>